<keyword evidence="3" id="KW-0328">Glycosyltransferase</keyword>
<dbReference type="Proteomes" id="UP000002654">
    <property type="component" value="Chromosome"/>
</dbReference>
<dbReference type="PATRIC" id="fig|768679.9.peg.1368"/>
<accession>G4RK90</accession>
<proteinExistence type="predicted"/>
<dbReference type="PANTHER" id="PTHR12526:SF625">
    <property type="entry name" value="PHOSPHATIDYLINOSITOL GLYCAN-CLASS A"/>
    <property type="match status" value="1"/>
</dbReference>
<dbReference type="Gene3D" id="3.40.50.2000">
    <property type="entry name" value="Glycogen Phosphorylase B"/>
    <property type="match status" value="2"/>
</dbReference>
<dbReference type="SUPFAM" id="SSF53756">
    <property type="entry name" value="UDP-Glycosyltransferase/glycogen phosphorylase"/>
    <property type="match status" value="1"/>
</dbReference>
<dbReference type="GO" id="GO:0016757">
    <property type="term" value="F:glycosyltransferase activity"/>
    <property type="evidence" value="ECO:0007669"/>
    <property type="project" value="UniProtKB-KW"/>
</dbReference>
<feature type="domain" description="Glycosyl transferase family 1" evidence="1">
    <location>
        <begin position="211"/>
        <end position="362"/>
    </location>
</feature>
<evidence type="ECO:0000259" key="1">
    <source>
        <dbReference type="Pfam" id="PF00534"/>
    </source>
</evidence>
<protein>
    <submittedName>
        <fullName evidence="3">Glycosyltransferase (Type1)</fullName>
        <ecNumber evidence="3">2.4.1.-</ecNumber>
    </submittedName>
</protein>
<name>G4RK90_THETK</name>
<dbReference type="PaxDb" id="768679-TTX_1348"/>
<dbReference type="InterPro" id="IPR001296">
    <property type="entry name" value="Glyco_trans_1"/>
</dbReference>
<dbReference type="STRING" id="768679.TTX_1348"/>
<dbReference type="EMBL" id="FN869859">
    <property type="protein sequence ID" value="CCC81985.1"/>
    <property type="molecule type" value="Genomic_DNA"/>
</dbReference>
<sequence length="396" mass="44635">MTKLLIIAEQYWPEGGGGTLATHLITKLLAREGFNITVVAGTEYPERVRGVEYMFTPLLKRRDKASLWINSILLSREPWFVKLLRWADVVYIPRYAYPIIPTAKGFGKRVVVHLHDYQPISYTASVLRDGKSLNSPSEVASFELFEHRSLTRALLGTLSAPTWLLARSWVSMADEVICVSKRQAELIVKHVPELSSKISVIYNPLPDIPVIKKEPTEPPSFLYLGGDSFIKGFHIFLKASASLLRRRRAVFLLTKNFSDSSRGVLSKLNAVFDNAYVMLGHLKYEDVLSLHSRAYGMVFPSVWEEPLPYAVVESMLAGTLPIASRVGGVPEIVEGTFAERLLFEPGDVDGLVDRMETVLSMSRKKILDVVAELREIVLKRLGYDMIKNRLLKVFNI</sequence>
<dbReference type="CDD" id="cd03801">
    <property type="entry name" value="GT4_PimA-like"/>
    <property type="match status" value="1"/>
</dbReference>
<dbReference type="AlphaFoldDB" id="G4RK90"/>
<evidence type="ECO:0000313" key="4">
    <source>
        <dbReference type="Proteomes" id="UP000002654"/>
    </source>
</evidence>
<dbReference type="Pfam" id="PF00534">
    <property type="entry name" value="Glycos_transf_1"/>
    <property type="match status" value="1"/>
</dbReference>
<dbReference type="eggNOG" id="arCOG01418">
    <property type="taxonomic scope" value="Archaea"/>
</dbReference>
<evidence type="ECO:0000313" key="3">
    <source>
        <dbReference type="EMBL" id="CCC81985.1"/>
    </source>
</evidence>
<dbReference type="HOGENOM" id="CLU_711016_0_0_2"/>
<dbReference type="Pfam" id="PF13439">
    <property type="entry name" value="Glyco_transf_4"/>
    <property type="match status" value="1"/>
</dbReference>
<organism evidence="3 4">
    <name type="scientific">Thermoproteus tenax (strain ATCC 35583 / DSM 2078 / JCM 9277 / NBRC 100435 / Kra 1)</name>
    <dbReference type="NCBI Taxonomy" id="768679"/>
    <lineage>
        <taxon>Archaea</taxon>
        <taxon>Thermoproteota</taxon>
        <taxon>Thermoprotei</taxon>
        <taxon>Thermoproteales</taxon>
        <taxon>Thermoproteaceae</taxon>
        <taxon>Thermoproteus</taxon>
    </lineage>
</organism>
<dbReference type="PANTHER" id="PTHR12526">
    <property type="entry name" value="GLYCOSYLTRANSFERASE"/>
    <property type="match status" value="1"/>
</dbReference>
<reference evidence="3 4" key="1">
    <citation type="journal article" date="2011" name="PLoS ONE">
        <title>The complete genome sequence of Thermoproteus tenax: a physiologically versatile member of the Crenarchaeota.</title>
        <authorList>
            <person name="Siebers B."/>
            <person name="Zaparty M."/>
            <person name="Raddatz G."/>
            <person name="Tjaden B."/>
            <person name="Albers S.V."/>
            <person name="Bell S.D."/>
            <person name="Blombach F."/>
            <person name="Kletzin A."/>
            <person name="Kyrpides N."/>
            <person name="Lanz C."/>
            <person name="Plagens A."/>
            <person name="Rampp M."/>
            <person name="Rosinus A."/>
            <person name="von Jan M."/>
            <person name="Makarova K.S."/>
            <person name="Klenk H.P."/>
            <person name="Schuster S.C."/>
            <person name="Hensel R."/>
        </authorList>
    </citation>
    <scope>NUCLEOTIDE SEQUENCE [LARGE SCALE GENOMIC DNA]</scope>
    <source>
        <strain evidence="4">ATCC 35583 / DSM 2078 / JCM 9277 / NBRC 100435 / Kra 1</strain>
    </source>
</reference>
<dbReference type="KEGG" id="ttn:TTX_1348"/>
<keyword evidence="3" id="KW-0808">Transferase</keyword>
<evidence type="ECO:0000259" key="2">
    <source>
        <dbReference type="Pfam" id="PF13439"/>
    </source>
</evidence>
<gene>
    <name evidence="3" type="ordered locus">TTX_1348</name>
</gene>
<feature type="domain" description="Glycosyltransferase subfamily 4-like N-terminal" evidence="2">
    <location>
        <begin position="16"/>
        <end position="204"/>
    </location>
</feature>
<dbReference type="InterPro" id="IPR028098">
    <property type="entry name" value="Glyco_trans_4-like_N"/>
</dbReference>
<keyword evidence="4" id="KW-1185">Reference proteome</keyword>
<dbReference type="EC" id="2.4.1.-" evidence="3"/>